<accession>A0A916Y4U0</accession>
<keyword evidence="2" id="KW-1185">Reference proteome</keyword>
<name>A0A916Y4U0_9HYPH</name>
<dbReference type="Gene3D" id="3.40.630.40">
    <property type="entry name" value="Zn-dependent exopeptidases"/>
    <property type="match status" value="1"/>
</dbReference>
<dbReference type="Pfam" id="PF05013">
    <property type="entry name" value="FGase"/>
    <property type="match status" value="1"/>
</dbReference>
<evidence type="ECO:0000313" key="2">
    <source>
        <dbReference type="Proteomes" id="UP000613160"/>
    </source>
</evidence>
<dbReference type="EMBL" id="BMJJ01000009">
    <property type="protein sequence ID" value="GGD30581.1"/>
    <property type="molecule type" value="Genomic_DNA"/>
</dbReference>
<reference evidence="1" key="2">
    <citation type="submission" date="2020-09" db="EMBL/GenBank/DDBJ databases">
        <authorList>
            <person name="Sun Q."/>
            <person name="Zhou Y."/>
        </authorList>
    </citation>
    <scope>NUCLEOTIDE SEQUENCE</scope>
    <source>
        <strain evidence="1">CGMCC 1.15493</strain>
    </source>
</reference>
<gene>
    <name evidence="1" type="ORF">GCM10011335_37030</name>
</gene>
<reference evidence="1" key="1">
    <citation type="journal article" date="2014" name="Int. J. Syst. Evol. Microbiol.">
        <title>Complete genome sequence of Corynebacterium casei LMG S-19264T (=DSM 44701T), isolated from a smear-ripened cheese.</title>
        <authorList>
            <consortium name="US DOE Joint Genome Institute (JGI-PGF)"/>
            <person name="Walter F."/>
            <person name="Albersmeier A."/>
            <person name="Kalinowski J."/>
            <person name="Ruckert C."/>
        </authorList>
    </citation>
    <scope>NUCLEOTIDE SEQUENCE</scope>
    <source>
        <strain evidence="1">CGMCC 1.15493</strain>
    </source>
</reference>
<organism evidence="1 2">
    <name type="scientific">Aureimonas glaciei</name>
    <dbReference type="NCBI Taxonomy" id="1776957"/>
    <lineage>
        <taxon>Bacteria</taxon>
        <taxon>Pseudomonadati</taxon>
        <taxon>Pseudomonadota</taxon>
        <taxon>Alphaproteobacteria</taxon>
        <taxon>Hyphomicrobiales</taxon>
        <taxon>Aurantimonadaceae</taxon>
        <taxon>Aureimonas</taxon>
    </lineage>
</organism>
<evidence type="ECO:0000313" key="1">
    <source>
        <dbReference type="EMBL" id="GGD30581.1"/>
    </source>
</evidence>
<dbReference type="SUPFAM" id="SSF53187">
    <property type="entry name" value="Zn-dependent exopeptidases"/>
    <property type="match status" value="1"/>
</dbReference>
<proteinExistence type="predicted"/>
<dbReference type="InterPro" id="IPR007709">
    <property type="entry name" value="N-FG_amidohydro"/>
</dbReference>
<dbReference type="AlphaFoldDB" id="A0A916Y4U0"/>
<dbReference type="RefSeq" id="WP_188853488.1">
    <property type="nucleotide sequence ID" value="NZ_BMJJ01000009.1"/>
</dbReference>
<dbReference type="Proteomes" id="UP000613160">
    <property type="component" value="Unassembled WGS sequence"/>
</dbReference>
<sequence length="303" mass="33262">MAVSDQQPPTLQTAAGPCPAFELLLPPTQRTPLVFCSPHSGRVYPSAFVESSKLSSEAIRRSEDLFVDQLFDFVPSLGAPLLIARFPRAFLDVNREPYELDPQMFDAALPSFVNAASIRVAGGLGTIPRIVAEREEIYRHKLSLAEGFDRIETIYRPFHASLEAVLQETRERFGIAILIDCHSMPSTVRTMPGGRQPEIVVGDRFGTSASHRIVALVSNGLSALGYDVMRNKPYAGGFITERYGRPGTGIHALQIEINRGLYADERRFVPNANFDRLRGDLVAFVTDLAAEIDLGTSQSAAAE</sequence>
<comment type="caution">
    <text evidence="1">The sequence shown here is derived from an EMBL/GenBank/DDBJ whole genome shotgun (WGS) entry which is preliminary data.</text>
</comment>
<protein>
    <submittedName>
        <fullName evidence="1">N-formylglutamate amidohydrolase</fullName>
    </submittedName>
</protein>